<dbReference type="PANTHER" id="PTHR23516:SF1">
    <property type="entry name" value="MOLYBDATE-ANION TRANSPORTER"/>
    <property type="match status" value="1"/>
</dbReference>
<evidence type="ECO:0000256" key="8">
    <source>
        <dbReference type="ARBA" id="ARBA00023065"/>
    </source>
</evidence>
<evidence type="ECO:0000256" key="10">
    <source>
        <dbReference type="ARBA" id="ARBA00030646"/>
    </source>
</evidence>
<keyword evidence="4" id="KW-0813">Transport</keyword>
<dbReference type="EMBL" id="CP090175">
    <property type="protein sequence ID" value="UJO24865.1"/>
    <property type="molecule type" value="Genomic_DNA"/>
</dbReference>
<feature type="transmembrane region" description="Helical" evidence="13">
    <location>
        <begin position="356"/>
        <end position="376"/>
    </location>
</feature>
<feature type="transmembrane region" description="Helical" evidence="13">
    <location>
        <begin position="99"/>
        <end position="120"/>
    </location>
</feature>
<dbReference type="Proteomes" id="UP000756132">
    <property type="component" value="Chromosome 13"/>
</dbReference>
<dbReference type="Gene3D" id="1.20.1250.20">
    <property type="entry name" value="MFS general substrate transporter like domains"/>
    <property type="match status" value="1"/>
</dbReference>
<feature type="transmembrane region" description="Helical" evidence="13">
    <location>
        <begin position="67"/>
        <end position="87"/>
    </location>
</feature>
<dbReference type="GO" id="GO:0015098">
    <property type="term" value="F:molybdate ion transmembrane transporter activity"/>
    <property type="evidence" value="ECO:0007669"/>
    <property type="project" value="InterPro"/>
</dbReference>
<evidence type="ECO:0000256" key="5">
    <source>
        <dbReference type="ARBA" id="ARBA00022475"/>
    </source>
</evidence>
<evidence type="ECO:0000256" key="13">
    <source>
        <dbReference type="SAM" id="Phobius"/>
    </source>
</evidence>
<dbReference type="GO" id="GO:0005886">
    <property type="term" value="C:plasma membrane"/>
    <property type="evidence" value="ECO:0007669"/>
    <property type="project" value="UniProtKB-SubCell"/>
</dbReference>
<feature type="transmembrane region" description="Helical" evidence="13">
    <location>
        <begin position="225"/>
        <end position="246"/>
    </location>
</feature>
<feature type="transmembrane region" description="Helical" evidence="13">
    <location>
        <begin position="322"/>
        <end position="344"/>
    </location>
</feature>
<feature type="transmembrane region" description="Helical" evidence="13">
    <location>
        <begin position="156"/>
        <end position="177"/>
    </location>
</feature>
<feature type="transmembrane region" description="Helical" evidence="13">
    <location>
        <begin position="447"/>
        <end position="465"/>
    </location>
</feature>
<evidence type="ECO:0000256" key="7">
    <source>
        <dbReference type="ARBA" id="ARBA00022989"/>
    </source>
</evidence>
<evidence type="ECO:0000256" key="11">
    <source>
        <dbReference type="ARBA" id="ARBA00032555"/>
    </source>
</evidence>
<feature type="transmembrane region" description="Helical" evidence="13">
    <location>
        <begin position="419"/>
        <end position="435"/>
    </location>
</feature>
<feature type="region of interest" description="Disordered" evidence="12">
    <location>
        <begin position="31"/>
        <end position="57"/>
    </location>
</feature>
<feature type="transmembrane region" description="Helical" evidence="13">
    <location>
        <begin position="6"/>
        <end position="22"/>
    </location>
</feature>
<evidence type="ECO:0000256" key="9">
    <source>
        <dbReference type="ARBA" id="ARBA00023136"/>
    </source>
</evidence>
<dbReference type="GeneID" id="71994463"/>
<dbReference type="AlphaFoldDB" id="A0A9Q8UWC9"/>
<dbReference type="KEGG" id="ffu:CLAFUR5_14585"/>
<reference evidence="14" key="1">
    <citation type="submission" date="2021-12" db="EMBL/GenBank/DDBJ databases">
        <authorList>
            <person name="Zaccaron A."/>
            <person name="Stergiopoulos I."/>
        </authorList>
    </citation>
    <scope>NUCLEOTIDE SEQUENCE</scope>
    <source>
        <strain evidence="14">Race5_Kim</strain>
    </source>
</reference>
<evidence type="ECO:0000256" key="12">
    <source>
        <dbReference type="SAM" id="MobiDB-lite"/>
    </source>
</evidence>
<keyword evidence="5" id="KW-1003">Cell membrane</keyword>
<comment type="subcellular location">
    <subcellularLocation>
        <location evidence="2">Cell membrane</location>
        <topology evidence="2">Multi-pass membrane protein</topology>
    </subcellularLocation>
</comment>
<keyword evidence="15" id="KW-1185">Reference proteome</keyword>
<evidence type="ECO:0000313" key="15">
    <source>
        <dbReference type="Proteomes" id="UP000756132"/>
    </source>
</evidence>
<evidence type="ECO:0000256" key="4">
    <source>
        <dbReference type="ARBA" id="ARBA00022448"/>
    </source>
</evidence>
<keyword evidence="6 13" id="KW-0812">Transmembrane</keyword>
<dbReference type="SUPFAM" id="SSF103473">
    <property type="entry name" value="MFS general substrate transporter"/>
    <property type="match status" value="1"/>
</dbReference>
<sequence>MELYTIWFFFLAVAVSLLAYWLNQQKAFQQPETANNTETETDAENEKTHSRNARLPNGKDAQDFRNIYFGVYTLVLAADWLQGPYFYSLYRYAHGLPESTVALLFITGFVAAAASASFVGSLADRYGRRNACFAYCAIYSASCASVLAYGRLEILVLGRALGGLSSTLLYSVFEAWMVAEHNARNLGSVVPLSSMFSWSTTLSGVVAIASGVFGEALVSLTGSQTSPFMMAIVCLGAAGVGMHNFWNENYGQAATNTHREDEEARAPLLSQLEPNIDLRKLSILTLVTTVFEGSMYLFVFLWTPTLEAAREAATKITPTLQWNLPLGLIFSAFMCAMMLGSMLVSVLNLRYRSHGAVALLIDTLAIAASALFIPVLASNETYIFWSFAVFEACVGMYYPSIGKMKSSMIHDGVRAKVYAWMRLPLNAFVVVALMLNKDGNENRRTIFQVAGALLLGTAFVARRYLS</sequence>
<keyword evidence="7 13" id="KW-1133">Transmembrane helix</keyword>
<protein>
    <recommendedName>
        <fullName evidence="3">Molybdate-anion transporter</fullName>
    </recommendedName>
    <alternativeName>
        <fullName evidence="10">Major facilitator superfamily domain-containing protein 5</fullName>
    </alternativeName>
    <alternativeName>
        <fullName evidence="11">Molybdate transporter 2 homolog</fullName>
    </alternativeName>
</protein>
<dbReference type="GO" id="GO:0006811">
    <property type="term" value="P:monoatomic ion transport"/>
    <property type="evidence" value="ECO:0007669"/>
    <property type="project" value="UniProtKB-KW"/>
</dbReference>
<feature type="transmembrane region" description="Helical" evidence="13">
    <location>
        <begin position="382"/>
        <end position="398"/>
    </location>
</feature>
<organism evidence="14 15">
    <name type="scientific">Passalora fulva</name>
    <name type="common">Tomato leaf mold</name>
    <name type="synonym">Cladosporium fulvum</name>
    <dbReference type="NCBI Taxonomy" id="5499"/>
    <lineage>
        <taxon>Eukaryota</taxon>
        <taxon>Fungi</taxon>
        <taxon>Dikarya</taxon>
        <taxon>Ascomycota</taxon>
        <taxon>Pezizomycotina</taxon>
        <taxon>Dothideomycetes</taxon>
        <taxon>Dothideomycetidae</taxon>
        <taxon>Mycosphaerellales</taxon>
        <taxon>Mycosphaerellaceae</taxon>
        <taxon>Fulvia</taxon>
    </lineage>
</organism>
<gene>
    <name evidence="14" type="ORF">CLAFUR5_14585</name>
</gene>
<evidence type="ECO:0000256" key="3">
    <source>
        <dbReference type="ARBA" id="ARBA00021242"/>
    </source>
</evidence>
<reference evidence="14" key="2">
    <citation type="journal article" date="2022" name="Microb. Genom.">
        <title>A chromosome-scale genome assembly of the tomato pathogen Cladosporium fulvum reveals a compartmentalized genome architecture and the presence of a dispensable chromosome.</title>
        <authorList>
            <person name="Zaccaron A.Z."/>
            <person name="Chen L.H."/>
            <person name="Samaras A."/>
            <person name="Stergiopoulos I."/>
        </authorList>
    </citation>
    <scope>NUCLEOTIDE SEQUENCE</scope>
    <source>
        <strain evidence="14">Race5_Kim</strain>
    </source>
</reference>
<proteinExistence type="predicted"/>
<dbReference type="RefSeq" id="XP_047769231.1">
    <property type="nucleotide sequence ID" value="XM_047913733.1"/>
</dbReference>
<dbReference type="InterPro" id="IPR036259">
    <property type="entry name" value="MFS_trans_sf"/>
</dbReference>
<comment type="function">
    <text evidence="1">Mediates high-affinity intracellular uptake of the rare oligo-element molybdenum.</text>
</comment>
<dbReference type="PANTHER" id="PTHR23516">
    <property type="entry name" value="SAM (S-ADENOSYL METHIONINE) TRANSPORTER"/>
    <property type="match status" value="1"/>
</dbReference>
<keyword evidence="8" id="KW-0406">Ion transport</keyword>
<evidence type="ECO:0000256" key="2">
    <source>
        <dbReference type="ARBA" id="ARBA00004651"/>
    </source>
</evidence>
<name>A0A9Q8UWC9_PASFU</name>
<accession>A0A9Q8UWC9</accession>
<feature type="transmembrane region" description="Helical" evidence="13">
    <location>
        <begin position="189"/>
        <end position="213"/>
    </location>
</feature>
<dbReference type="Pfam" id="PF05631">
    <property type="entry name" value="MFS_5"/>
    <property type="match status" value="1"/>
</dbReference>
<feature type="transmembrane region" description="Helical" evidence="13">
    <location>
        <begin position="281"/>
        <end position="302"/>
    </location>
</feature>
<dbReference type="OrthoDB" id="263957at2759"/>
<feature type="transmembrane region" description="Helical" evidence="13">
    <location>
        <begin position="132"/>
        <end position="150"/>
    </location>
</feature>
<dbReference type="InterPro" id="IPR008509">
    <property type="entry name" value="MOT2/MFSD5"/>
</dbReference>
<keyword evidence="9 13" id="KW-0472">Membrane</keyword>
<evidence type="ECO:0000256" key="1">
    <source>
        <dbReference type="ARBA" id="ARBA00003019"/>
    </source>
</evidence>
<evidence type="ECO:0000256" key="6">
    <source>
        <dbReference type="ARBA" id="ARBA00022692"/>
    </source>
</evidence>
<evidence type="ECO:0000313" key="14">
    <source>
        <dbReference type="EMBL" id="UJO24865.1"/>
    </source>
</evidence>